<evidence type="ECO:0000313" key="7">
    <source>
        <dbReference type="EMBL" id="MCO6419143.1"/>
    </source>
</evidence>
<dbReference type="Proteomes" id="UP001523392">
    <property type="component" value="Unassembled WGS sequence"/>
</dbReference>
<dbReference type="EC" id="3.1.-.-" evidence="5"/>
<comment type="similarity">
    <text evidence="5">Belongs to the PINc/VapC protein family.</text>
</comment>
<evidence type="ECO:0000313" key="8">
    <source>
        <dbReference type="Proteomes" id="UP001523392"/>
    </source>
</evidence>
<dbReference type="PANTHER" id="PTHR38826:SF5">
    <property type="entry name" value="RIBONUCLEASE VAPC13"/>
    <property type="match status" value="1"/>
</dbReference>
<feature type="binding site" evidence="5">
    <location>
        <position position="99"/>
    </location>
    <ligand>
        <name>Mg(2+)</name>
        <dbReference type="ChEBI" id="CHEBI:18420"/>
    </ligand>
</feature>
<organism evidence="7 8">
    <name type="scientific">Siccirubricoccus soli</name>
    <dbReference type="NCBI Taxonomy" id="2899147"/>
    <lineage>
        <taxon>Bacteria</taxon>
        <taxon>Pseudomonadati</taxon>
        <taxon>Pseudomonadota</taxon>
        <taxon>Alphaproteobacteria</taxon>
        <taxon>Acetobacterales</taxon>
        <taxon>Roseomonadaceae</taxon>
        <taxon>Siccirubricoccus</taxon>
    </lineage>
</organism>
<dbReference type="SUPFAM" id="SSF88723">
    <property type="entry name" value="PIN domain-like"/>
    <property type="match status" value="1"/>
</dbReference>
<reference evidence="7 8" key="1">
    <citation type="submission" date="2021-12" db="EMBL/GenBank/DDBJ databases">
        <title>Siccirubricoccus leaddurans sp. nov., a high concentration Zn2+ tolerance bacterium.</title>
        <authorList>
            <person name="Cao Y."/>
        </authorList>
    </citation>
    <scope>NUCLEOTIDE SEQUENCE [LARGE SCALE GENOMIC DNA]</scope>
    <source>
        <strain evidence="7 8">KC 17139</strain>
    </source>
</reference>
<keyword evidence="1 5" id="KW-1277">Toxin-antitoxin system</keyword>
<dbReference type="PANTHER" id="PTHR38826">
    <property type="entry name" value="RIBONUCLEASE VAPC13"/>
    <property type="match status" value="1"/>
</dbReference>
<evidence type="ECO:0000256" key="4">
    <source>
        <dbReference type="ARBA" id="ARBA00022801"/>
    </source>
</evidence>
<dbReference type="InterPro" id="IPR022907">
    <property type="entry name" value="VapC_family"/>
</dbReference>
<keyword evidence="8" id="KW-1185">Reference proteome</keyword>
<feature type="domain" description="PIN" evidence="6">
    <location>
        <begin position="4"/>
        <end position="118"/>
    </location>
</feature>
<name>A0ABT1DB24_9PROT</name>
<sequence>MRVALDTNILVYAEGVDGSARQVATLDLIDRLDADGITLPVQVLGELCNVLVRKARRSPAEARDRIAAWQESYTVVPTTGAVLEAAMELVQQRHLAIWDAVILAAAAEAGCEVLLTEDMHHGFAWRGMVLRNPCATNR</sequence>
<dbReference type="InterPro" id="IPR002716">
    <property type="entry name" value="PIN_dom"/>
</dbReference>
<protein>
    <recommendedName>
        <fullName evidence="5">Ribonuclease VapC</fullName>
        <shortName evidence="5">RNase VapC</shortName>
        <ecNumber evidence="5">3.1.-.-</ecNumber>
    </recommendedName>
    <alternativeName>
        <fullName evidence="5">Toxin VapC</fullName>
    </alternativeName>
</protein>
<feature type="binding site" evidence="5">
    <location>
        <position position="6"/>
    </location>
    <ligand>
        <name>Mg(2+)</name>
        <dbReference type="ChEBI" id="CHEBI:18420"/>
    </ligand>
</feature>
<dbReference type="CDD" id="cd18692">
    <property type="entry name" value="PIN_VapC-like"/>
    <property type="match status" value="1"/>
</dbReference>
<keyword evidence="5" id="KW-0800">Toxin</keyword>
<dbReference type="HAMAP" id="MF_00265">
    <property type="entry name" value="VapC_Nob1"/>
    <property type="match status" value="1"/>
</dbReference>
<comment type="cofactor">
    <cofactor evidence="5">
        <name>Mg(2+)</name>
        <dbReference type="ChEBI" id="CHEBI:18420"/>
    </cofactor>
</comment>
<accession>A0ABT1DB24</accession>
<keyword evidence="2 5" id="KW-0540">Nuclease</keyword>
<keyword evidence="5" id="KW-0460">Magnesium</keyword>
<dbReference type="InterPro" id="IPR052106">
    <property type="entry name" value="PINc/VapC_TA"/>
</dbReference>
<gene>
    <name evidence="5" type="primary">vapC</name>
    <name evidence="7" type="ORF">JYK14_23705</name>
</gene>
<proteinExistence type="inferred from homology"/>
<keyword evidence="3 5" id="KW-0479">Metal-binding</keyword>
<dbReference type="Gene3D" id="3.40.50.1010">
    <property type="entry name" value="5'-nuclease"/>
    <property type="match status" value="1"/>
</dbReference>
<comment type="caution">
    <text evidence="7">The sequence shown here is derived from an EMBL/GenBank/DDBJ whole genome shotgun (WGS) entry which is preliminary data.</text>
</comment>
<evidence type="ECO:0000259" key="6">
    <source>
        <dbReference type="Pfam" id="PF01850"/>
    </source>
</evidence>
<evidence type="ECO:0000256" key="1">
    <source>
        <dbReference type="ARBA" id="ARBA00022649"/>
    </source>
</evidence>
<evidence type="ECO:0000256" key="3">
    <source>
        <dbReference type="ARBA" id="ARBA00022723"/>
    </source>
</evidence>
<dbReference type="EMBL" id="JAFIRR010000173">
    <property type="protein sequence ID" value="MCO6419143.1"/>
    <property type="molecule type" value="Genomic_DNA"/>
</dbReference>
<keyword evidence="4 5" id="KW-0378">Hydrolase</keyword>
<evidence type="ECO:0000256" key="5">
    <source>
        <dbReference type="HAMAP-Rule" id="MF_00265"/>
    </source>
</evidence>
<dbReference type="Pfam" id="PF01850">
    <property type="entry name" value="PIN"/>
    <property type="match status" value="1"/>
</dbReference>
<comment type="function">
    <text evidence="5">Toxic component of a toxin-antitoxin (TA) system. An RNase.</text>
</comment>
<dbReference type="RefSeq" id="WP_252955765.1">
    <property type="nucleotide sequence ID" value="NZ_JAFIRR010000173.1"/>
</dbReference>
<dbReference type="InterPro" id="IPR029060">
    <property type="entry name" value="PIN-like_dom_sf"/>
</dbReference>
<evidence type="ECO:0000256" key="2">
    <source>
        <dbReference type="ARBA" id="ARBA00022722"/>
    </source>
</evidence>